<dbReference type="SMART" id="SM00460">
    <property type="entry name" value="TGc"/>
    <property type="match status" value="1"/>
</dbReference>
<dbReference type="STRING" id="263475.AMD00_16765"/>
<dbReference type="PANTHER" id="PTHR46333">
    <property type="entry name" value="CYTOKINESIS PROTEIN 3"/>
    <property type="match status" value="1"/>
</dbReference>
<dbReference type="AlphaFoldDB" id="A0A0M0LFX0"/>
<dbReference type="RefSeq" id="WP_053418134.1">
    <property type="nucleotide sequence ID" value="NZ_LILB01000005.1"/>
</dbReference>
<evidence type="ECO:0000259" key="1">
    <source>
        <dbReference type="SMART" id="SM00460"/>
    </source>
</evidence>
<dbReference type="InterPro" id="IPR002931">
    <property type="entry name" value="Transglutaminase-like"/>
</dbReference>
<feature type="domain" description="Transglutaminase-like" evidence="1">
    <location>
        <begin position="168"/>
        <end position="224"/>
    </location>
</feature>
<reference evidence="3" key="1">
    <citation type="submission" date="2015-08" db="EMBL/GenBank/DDBJ databases">
        <title>Fjat-10028 dsm 16317.</title>
        <authorList>
            <person name="Liu B."/>
            <person name="Wang J."/>
            <person name="Zhu Y."/>
            <person name="Liu G."/>
            <person name="Chen Q."/>
            <person name="Chen Z."/>
            <person name="Lan J."/>
            <person name="Che J."/>
            <person name="Ge C."/>
            <person name="Shi H."/>
            <person name="Pan Z."/>
            <person name="Liu X."/>
        </authorList>
    </citation>
    <scope>NUCLEOTIDE SEQUENCE [LARGE SCALE GENOMIC DNA]</scope>
    <source>
        <strain evidence="3">DSM 16317</strain>
    </source>
</reference>
<dbReference type="Gene3D" id="3.10.620.30">
    <property type="match status" value="1"/>
</dbReference>
<evidence type="ECO:0000313" key="2">
    <source>
        <dbReference type="EMBL" id="KOO49955.1"/>
    </source>
</evidence>
<dbReference type="Proteomes" id="UP000036867">
    <property type="component" value="Unassembled WGS sequence"/>
</dbReference>
<dbReference type="GeneID" id="301137745"/>
<dbReference type="GO" id="GO:0005737">
    <property type="term" value="C:cytoplasm"/>
    <property type="evidence" value="ECO:0007669"/>
    <property type="project" value="TreeGrafter"/>
</dbReference>
<dbReference type="SUPFAM" id="SSF63825">
    <property type="entry name" value="YWTD domain"/>
    <property type="match status" value="1"/>
</dbReference>
<protein>
    <recommendedName>
        <fullName evidence="1">Transglutaminase-like domain-containing protein</fullName>
    </recommendedName>
</protein>
<dbReference type="InterPro" id="IPR038765">
    <property type="entry name" value="Papain-like_cys_pep_sf"/>
</dbReference>
<proteinExistence type="predicted"/>
<dbReference type="PANTHER" id="PTHR46333:SF2">
    <property type="entry name" value="CYTOKINESIS PROTEIN 3"/>
    <property type="match status" value="1"/>
</dbReference>
<dbReference type="InterPro" id="IPR052557">
    <property type="entry name" value="CAP/Cytokinesis_protein"/>
</dbReference>
<dbReference type="Pfam" id="PF01841">
    <property type="entry name" value="Transglut_core"/>
    <property type="match status" value="1"/>
</dbReference>
<dbReference type="SUPFAM" id="SSF54001">
    <property type="entry name" value="Cysteine proteinases"/>
    <property type="match status" value="1"/>
</dbReference>
<comment type="caution">
    <text evidence="2">The sequence shown here is derived from an EMBL/GenBank/DDBJ whole genome shotgun (WGS) entry which is preliminary data.</text>
</comment>
<dbReference type="OrthoDB" id="9788327at2"/>
<dbReference type="EMBL" id="LILB01000005">
    <property type="protein sequence ID" value="KOO49955.1"/>
    <property type="molecule type" value="Genomic_DNA"/>
</dbReference>
<dbReference type="InterPro" id="IPR032485">
    <property type="entry name" value="LRP1-like_beta_prop"/>
</dbReference>
<gene>
    <name evidence="2" type="ORF">AMD00_16765</name>
</gene>
<name>A0A0M0LFX0_9BACL</name>
<keyword evidence="3" id="KW-1185">Reference proteome</keyword>
<accession>A0A0M0LFX0</accession>
<dbReference type="Pfam" id="PF16472">
    <property type="entry name" value="DUF5050"/>
    <property type="match status" value="1"/>
</dbReference>
<organism evidence="2 3">
    <name type="scientific">Viridibacillus arvi</name>
    <dbReference type="NCBI Taxonomy" id="263475"/>
    <lineage>
        <taxon>Bacteria</taxon>
        <taxon>Bacillati</taxon>
        <taxon>Bacillota</taxon>
        <taxon>Bacilli</taxon>
        <taxon>Bacillales</taxon>
        <taxon>Caryophanaceae</taxon>
        <taxon>Viridibacillus</taxon>
    </lineage>
</organism>
<evidence type="ECO:0000313" key="3">
    <source>
        <dbReference type="Proteomes" id="UP000036867"/>
    </source>
</evidence>
<sequence>MKQLMKVILGIILIASIFPMQTFARSTISTKSLSNEEQKTYNNILKSLQNVEASTYFNSSEVRPEEIGSIVNNVVEDHPEIFYYNGATTFSTGTIKFKYDGSKQSILKKKNKIDAEVKRIINVKIKKNMSDIEKIKAIHDYLVLSVKYDYKNHRKDKVSRDSYEVFGALVNKVAVCDGYSKSMQLLLNNVGVETIVVTGSSKGESHSWNMVKINGEYYHIDTTWDDPIPNKTGVVNYHYFLLSNAQLKKDHSWKEKEFPNANSEKYRYFHNMGNVIEKSGTYYFSNNKNDQLFKMDKKSNKQLKVVNDRVPFLAVYGQWIYYSNYSDGGYLYKVKLNGQNKTKIKSTHVVDLYVKSKVLYYKENESGEIHQLALNAK</sequence>